<evidence type="ECO:0008006" key="3">
    <source>
        <dbReference type="Google" id="ProtNLM"/>
    </source>
</evidence>
<reference evidence="1 2" key="1">
    <citation type="submission" date="2022-01" db="EMBL/GenBank/DDBJ databases">
        <title>Desulfofustis limnae sp. nov., a novel mesophilic sulfate-reducing bacterium isolated from marsh soil.</title>
        <authorList>
            <person name="Watanabe M."/>
            <person name="Takahashi A."/>
            <person name="Kojima H."/>
            <person name="Fukui M."/>
        </authorList>
    </citation>
    <scope>NUCLEOTIDE SEQUENCE [LARGE SCALE GENOMIC DNA]</scope>
    <source>
        <strain evidence="1 2">PPLL</strain>
    </source>
</reference>
<accession>A0ABN6LYM0</accession>
<dbReference type="Gene3D" id="3.30.1380.20">
    <property type="entry name" value="Trafficking protein particle complex subunit 3"/>
    <property type="match status" value="1"/>
</dbReference>
<sequence>MGQQDLWEVVSVEEIHEIRKRRRTLQETMNFMAALSAGIEPILGRGANSMTMSAGRNLGRKFSENAAKTDDLLTAIEEVRRVLEQNHCLWGFEPFKPNGQQDLVTVNENGEAQMLLVFRDCMIRQALFRFGHPQQGSLCNMMYGFFAGALETIMGRKARLEIKHAGENACLKVLTIAA</sequence>
<dbReference type="EMBL" id="AP025516">
    <property type="protein sequence ID" value="BDD85696.1"/>
    <property type="molecule type" value="Genomic_DNA"/>
</dbReference>
<dbReference type="SUPFAM" id="SSF111126">
    <property type="entry name" value="Ligand-binding domain in the NO signalling and Golgi transport"/>
    <property type="match status" value="1"/>
</dbReference>
<evidence type="ECO:0000313" key="1">
    <source>
        <dbReference type="EMBL" id="BDD85696.1"/>
    </source>
</evidence>
<protein>
    <recommendedName>
        <fullName evidence="3">4-vinyl reductase 4VR domain-containing protein</fullName>
    </recommendedName>
</protein>
<name>A0ABN6LYM0_9BACT</name>
<dbReference type="Proteomes" id="UP000830055">
    <property type="component" value="Chromosome"/>
</dbReference>
<dbReference type="InterPro" id="IPR024096">
    <property type="entry name" value="NO_sig/Golgi_transp_ligand-bd"/>
</dbReference>
<keyword evidence="2" id="KW-1185">Reference proteome</keyword>
<proteinExistence type="predicted"/>
<organism evidence="1 2">
    <name type="scientific">Desulfofustis limnaeus</name>
    <dbReference type="NCBI Taxonomy" id="2740163"/>
    <lineage>
        <taxon>Bacteria</taxon>
        <taxon>Pseudomonadati</taxon>
        <taxon>Thermodesulfobacteriota</taxon>
        <taxon>Desulfobulbia</taxon>
        <taxon>Desulfobulbales</taxon>
        <taxon>Desulfocapsaceae</taxon>
        <taxon>Desulfofustis</taxon>
    </lineage>
</organism>
<evidence type="ECO:0000313" key="2">
    <source>
        <dbReference type="Proteomes" id="UP000830055"/>
    </source>
</evidence>
<gene>
    <name evidence="1" type="ORF">DPPLL_00610</name>
</gene>